<dbReference type="Gene3D" id="2.160.20.10">
    <property type="entry name" value="Single-stranded right-handed beta-helix, Pectin lyase-like"/>
    <property type="match status" value="1"/>
</dbReference>
<comment type="caution">
    <text evidence="1">The sequence shown here is derived from an EMBL/GenBank/DDBJ whole genome shotgun (WGS) entry which is preliminary data.</text>
</comment>
<organism evidence="1 2">
    <name type="scientific">Pelagicoccus enzymogenes</name>
    <dbReference type="NCBI Taxonomy" id="2773457"/>
    <lineage>
        <taxon>Bacteria</taxon>
        <taxon>Pseudomonadati</taxon>
        <taxon>Verrucomicrobiota</taxon>
        <taxon>Opitutia</taxon>
        <taxon>Puniceicoccales</taxon>
        <taxon>Pelagicoccaceae</taxon>
        <taxon>Pelagicoccus</taxon>
    </lineage>
</organism>
<dbReference type="SUPFAM" id="SSF51126">
    <property type="entry name" value="Pectin lyase-like"/>
    <property type="match status" value="1"/>
</dbReference>
<gene>
    <name evidence="1" type="ORF">IEN85_00745</name>
</gene>
<dbReference type="AlphaFoldDB" id="A0A927IFE5"/>
<sequence>MSPALGLAQTVFYVDAEAEGSGDGSSWEDAFADLQEALLAASAGDEVWVKRGVYYPTVGSERSASFVIAADIAVYGGFSGGEVARDEREADPRRNGSVLSGDIGVRFEDADNCYHVVRIEEGVRCVVDGFVVEGGRADGDGNEADQSGGGITGRFLQGTKLRNLWLRNNYARTSGGGVFAYESQLEIEDSFFEKNESRVGGGLYFIAADGVQSKVSATAFTFNFAGSSGGAMALNGEGPIQLSSLSIYRNRAHRSAGAIYCFARNVMLTRCAFVENEGGSSGAGAIYTVGSSMILDGVSFLGNRGGVGVLNLRNSSSVKMANSIAVGNSGGSLLGGDESDLEVISSTIVSSEENQYALSMRYGRITVVNSILKGIPQEQQIRLSESSMTTAVNLIEGSDDYEEPLFARLPDAGDGDWSTYGDNDYGDLRPLAESPAIDAGGVWGNGFFTEDLGGGPRKEDASGNSEEGVIDIGAYEGVGDAGFEELFPGLLPSGDLNGDGITNYDAYAHGFSPYAVAVADALLRAKPVAEGMEISFVRRVGEGVPETYWGVSEDLDAWTFQELDAEALEAFSVEPIDTERERVTRVVSFPESPVFYTIKHRDS</sequence>
<dbReference type="PANTHER" id="PTHR11319">
    <property type="entry name" value="G PROTEIN-COUPLED RECEPTOR-RELATED"/>
    <property type="match status" value="1"/>
</dbReference>
<protein>
    <recommendedName>
        <fullName evidence="3">Right handed beta helix domain-containing protein</fullName>
    </recommendedName>
</protein>
<evidence type="ECO:0000313" key="2">
    <source>
        <dbReference type="Proteomes" id="UP000622317"/>
    </source>
</evidence>
<evidence type="ECO:0008006" key="3">
    <source>
        <dbReference type="Google" id="ProtNLM"/>
    </source>
</evidence>
<accession>A0A927IFE5</accession>
<evidence type="ECO:0000313" key="1">
    <source>
        <dbReference type="EMBL" id="MBD5778021.1"/>
    </source>
</evidence>
<dbReference type="PANTHER" id="PTHR11319:SF35">
    <property type="entry name" value="OUTER MEMBRANE PROTEIN PMPC-RELATED"/>
    <property type="match status" value="1"/>
</dbReference>
<keyword evidence="2" id="KW-1185">Reference proteome</keyword>
<reference evidence="1" key="1">
    <citation type="submission" date="2020-09" db="EMBL/GenBank/DDBJ databases">
        <title>Pelagicoccus enzymogenes sp. nov. with an EPS production, isolated from marine sediment.</title>
        <authorList>
            <person name="Feng X."/>
        </authorList>
    </citation>
    <scope>NUCLEOTIDE SEQUENCE</scope>
    <source>
        <strain evidence="1">NFK12</strain>
    </source>
</reference>
<proteinExistence type="predicted"/>
<name>A0A927IFE5_9BACT</name>
<dbReference type="InterPro" id="IPR012334">
    <property type="entry name" value="Pectin_lyas_fold"/>
</dbReference>
<dbReference type="InterPro" id="IPR011050">
    <property type="entry name" value="Pectin_lyase_fold/virulence"/>
</dbReference>
<dbReference type="RefSeq" id="WP_191615150.1">
    <property type="nucleotide sequence ID" value="NZ_JACYFG010000002.1"/>
</dbReference>
<dbReference type="EMBL" id="JACYFG010000002">
    <property type="protein sequence ID" value="MBD5778021.1"/>
    <property type="molecule type" value="Genomic_DNA"/>
</dbReference>
<dbReference type="Proteomes" id="UP000622317">
    <property type="component" value="Unassembled WGS sequence"/>
</dbReference>